<sequence length="132" mass="13335">MSGLCVSGVSIKSRRIVSCFPLYDTSMVSPSTTLVTWAAIHPWAAPDCGDGAEVVGAAGLGTVAAAAGVEEVEGAELPAAWSVDWGDEGAAAAVDGAVEDGSAAGAPQPIKPMETNTANRAETRAGYRFCHL</sequence>
<dbReference type="Proteomes" id="UP000502196">
    <property type="component" value="Chromosome"/>
</dbReference>
<proteinExistence type="predicted"/>
<evidence type="ECO:0000313" key="2">
    <source>
        <dbReference type="Proteomes" id="UP000502196"/>
    </source>
</evidence>
<gene>
    <name evidence="1" type="ORF">COOX1_1669</name>
</gene>
<dbReference type="AlphaFoldDB" id="A0A6F9E7Z1"/>
<name>A0A6F9E7Z1_9BACL</name>
<organism evidence="1 2">
    <name type="scientific">Kyrpidia spormannii</name>
    <dbReference type="NCBI Taxonomy" id="2055160"/>
    <lineage>
        <taxon>Bacteria</taxon>
        <taxon>Bacillati</taxon>
        <taxon>Bacillota</taxon>
        <taxon>Bacilli</taxon>
        <taxon>Bacillales</taxon>
        <taxon>Alicyclobacillaceae</taxon>
        <taxon>Kyrpidia</taxon>
    </lineage>
</organism>
<dbReference type="EMBL" id="LR792683">
    <property type="protein sequence ID" value="CAB3392956.1"/>
    <property type="molecule type" value="Genomic_DNA"/>
</dbReference>
<evidence type="ECO:0000313" key="1">
    <source>
        <dbReference type="EMBL" id="CAB3392956.1"/>
    </source>
</evidence>
<accession>A0A6F9E7Z1</accession>
<reference evidence="1 2" key="1">
    <citation type="submission" date="2020-04" db="EMBL/GenBank/DDBJ databases">
        <authorList>
            <person name="Hogendoorn C."/>
        </authorList>
    </citation>
    <scope>NUCLEOTIDE SEQUENCE [LARGE SCALE GENOMIC DNA]</scope>
    <source>
        <strain evidence="1">COOX1</strain>
    </source>
</reference>
<protein>
    <submittedName>
        <fullName evidence="1">Uncharacterized protein</fullName>
    </submittedName>
</protein>